<dbReference type="InterPro" id="IPR037202">
    <property type="entry name" value="ESCRT_assembly_dom"/>
</dbReference>
<evidence type="ECO:0000256" key="6">
    <source>
        <dbReference type="ARBA" id="ARBA00023054"/>
    </source>
</evidence>
<keyword evidence="5 7" id="KW-0653">Protein transport</keyword>
<evidence type="ECO:0000259" key="10">
    <source>
        <dbReference type="PROSITE" id="PS51312"/>
    </source>
</evidence>
<evidence type="ECO:0000256" key="4">
    <source>
        <dbReference type="ARBA" id="ARBA00022753"/>
    </source>
</evidence>
<keyword evidence="6 8" id="KW-0175">Coiled coil</keyword>
<evidence type="ECO:0000313" key="12">
    <source>
        <dbReference type="EMBL" id="ACI65061.1"/>
    </source>
</evidence>
<evidence type="ECO:0000259" key="11">
    <source>
        <dbReference type="PROSITE" id="PS51322"/>
    </source>
</evidence>
<feature type="region of interest" description="Disordered" evidence="9">
    <location>
        <begin position="335"/>
        <end position="355"/>
    </location>
</feature>
<evidence type="ECO:0000256" key="7">
    <source>
        <dbReference type="PROSITE-ProRule" id="PRU00644"/>
    </source>
</evidence>
<dbReference type="AlphaFoldDB" id="B5YNX5"/>
<dbReference type="InterPro" id="IPR008883">
    <property type="entry name" value="UEV_N"/>
</dbReference>
<dbReference type="OMA" id="LWLPEPY"/>
<dbReference type="EMBL" id="CP001160">
    <property type="protein sequence ID" value="ACI65061.1"/>
    <property type="molecule type" value="Genomic_DNA"/>
</dbReference>
<dbReference type="Pfam" id="PF05743">
    <property type="entry name" value="UEV"/>
    <property type="match status" value="1"/>
</dbReference>
<comment type="subcellular location">
    <subcellularLocation>
        <location evidence="1">Endosome</location>
    </subcellularLocation>
</comment>
<dbReference type="STRING" id="35128.B5YNX5"/>
<dbReference type="RefSeq" id="XP_002296344.1">
    <property type="nucleotide sequence ID" value="XM_002296308.1"/>
</dbReference>
<dbReference type="HOGENOM" id="CLU_668120_0_0_1"/>
<evidence type="ECO:0000256" key="1">
    <source>
        <dbReference type="ARBA" id="ARBA00004177"/>
    </source>
</evidence>
<evidence type="ECO:0000256" key="2">
    <source>
        <dbReference type="ARBA" id="ARBA00009594"/>
    </source>
</evidence>
<feature type="region of interest" description="Disordered" evidence="9">
    <location>
        <begin position="150"/>
        <end position="175"/>
    </location>
</feature>
<dbReference type="GeneID" id="7447204"/>
<reference evidence="12 13" key="2">
    <citation type="journal article" date="2008" name="Nature">
        <title>The Phaeodactylum genome reveals the evolutionary history of diatom genomes.</title>
        <authorList>
            <person name="Bowler C."/>
            <person name="Allen A.E."/>
            <person name="Badger J.H."/>
            <person name="Grimwood J."/>
            <person name="Jabbari K."/>
            <person name="Kuo A."/>
            <person name="Maheswari U."/>
            <person name="Martens C."/>
            <person name="Maumus F."/>
            <person name="Otillar R.P."/>
            <person name="Rayko E."/>
            <person name="Salamov A."/>
            <person name="Vandepoele K."/>
            <person name="Beszteri B."/>
            <person name="Gruber A."/>
            <person name="Heijde M."/>
            <person name="Katinka M."/>
            <person name="Mock T."/>
            <person name="Valentin K."/>
            <person name="Verret F."/>
            <person name="Berges J.A."/>
            <person name="Brownlee C."/>
            <person name="Cadoret J.P."/>
            <person name="Chiovitti A."/>
            <person name="Choi C.J."/>
            <person name="Coesel S."/>
            <person name="De Martino A."/>
            <person name="Detter J.C."/>
            <person name="Durkin C."/>
            <person name="Falciatore A."/>
            <person name="Fournet J."/>
            <person name="Haruta M."/>
            <person name="Huysman M.J."/>
            <person name="Jenkins B.D."/>
            <person name="Jiroutova K."/>
            <person name="Jorgensen R.E."/>
            <person name="Joubert Y."/>
            <person name="Kaplan A."/>
            <person name="Kroger N."/>
            <person name="Kroth P.G."/>
            <person name="La Roche J."/>
            <person name="Lindquist E."/>
            <person name="Lommer M."/>
            <person name="Martin-Jezequel V."/>
            <person name="Lopez P.J."/>
            <person name="Lucas S."/>
            <person name="Mangogna M."/>
            <person name="McGinnis K."/>
            <person name="Medlin L.K."/>
            <person name="Montsant A."/>
            <person name="Oudot-Le Secq M.P."/>
            <person name="Napoli C."/>
            <person name="Obornik M."/>
            <person name="Parker M.S."/>
            <person name="Petit J.L."/>
            <person name="Porcel B.M."/>
            <person name="Poulsen N."/>
            <person name="Robison M."/>
            <person name="Rychlewski L."/>
            <person name="Rynearson T.A."/>
            <person name="Schmutz J."/>
            <person name="Shapiro H."/>
            <person name="Siaut M."/>
            <person name="Stanley M."/>
            <person name="Sussman M.R."/>
            <person name="Taylor A.R."/>
            <person name="Vardi A."/>
            <person name="von Dassow P."/>
            <person name="Vyverman W."/>
            <person name="Willis A."/>
            <person name="Wyrwicz L.S."/>
            <person name="Rokhsar D.S."/>
            <person name="Weissenbach J."/>
            <person name="Armbrust E.V."/>
            <person name="Green B.R."/>
            <person name="Van de Peer Y."/>
            <person name="Grigoriev I.V."/>
        </authorList>
    </citation>
    <scope>NUCLEOTIDE SEQUENCE [LARGE SCALE GENOMIC DNA]</scope>
    <source>
        <strain evidence="12 13">CCMP1335</strain>
    </source>
</reference>
<comment type="similarity">
    <text evidence="2">Belongs to the ubiquitin-conjugating enzyme family. UEV subfamily.</text>
</comment>
<feature type="coiled-coil region" evidence="8">
    <location>
        <begin position="205"/>
        <end position="249"/>
    </location>
</feature>
<name>B5YNX5_THAPS</name>
<dbReference type="PANTHER" id="PTHR23306:SF3">
    <property type="entry name" value="TUMOR SUPPRESSOR PROTEIN 101"/>
    <property type="match status" value="1"/>
</dbReference>
<keyword evidence="4" id="KW-0967">Endosome</keyword>
<keyword evidence="13" id="KW-1185">Reference proteome</keyword>
<dbReference type="SUPFAM" id="SSF140111">
    <property type="entry name" value="Endosomal sorting complex assembly domain"/>
    <property type="match status" value="1"/>
</dbReference>
<reference evidence="12 13" key="1">
    <citation type="journal article" date="2004" name="Science">
        <title>The genome of the diatom Thalassiosira pseudonana: ecology, evolution, and metabolism.</title>
        <authorList>
            <person name="Armbrust E.V."/>
            <person name="Berges J.A."/>
            <person name="Bowler C."/>
            <person name="Green B.R."/>
            <person name="Martinez D."/>
            <person name="Putnam N.H."/>
            <person name="Zhou S."/>
            <person name="Allen A.E."/>
            <person name="Apt K.E."/>
            <person name="Bechner M."/>
            <person name="Brzezinski M.A."/>
            <person name="Chaal B.K."/>
            <person name="Chiovitti A."/>
            <person name="Davis A.K."/>
            <person name="Demarest M.S."/>
            <person name="Detter J.C."/>
            <person name="Glavina T."/>
            <person name="Goodstein D."/>
            <person name="Hadi M.Z."/>
            <person name="Hellsten U."/>
            <person name="Hildebrand M."/>
            <person name="Jenkins B.D."/>
            <person name="Jurka J."/>
            <person name="Kapitonov V.V."/>
            <person name="Kroger N."/>
            <person name="Lau W.W."/>
            <person name="Lane T.W."/>
            <person name="Larimer F.W."/>
            <person name="Lippmeier J.C."/>
            <person name="Lucas S."/>
            <person name="Medina M."/>
            <person name="Montsant A."/>
            <person name="Obornik M."/>
            <person name="Parker M.S."/>
            <person name="Palenik B."/>
            <person name="Pazour G.J."/>
            <person name="Richardson P.M."/>
            <person name="Rynearson T.A."/>
            <person name="Saito M.A."/>
            <person name="Schwartz D.C."/>
            <person name="Thamatrakoln K."/>
            <person name="Valentin K."/>
            <person name="Vardi A."/>
            <person name="Wilkerson F.P."/>
            <person name="Rokhsar D.S."/>
        </authorList>
    </citation>
    <scope>NUCLEOTIDE SEQUENCE [LARGE SCALE GENOMIC DNA]</scope>
    <source>
        <strain evidence="12 13">CCMP1335</strain>
    </source>
</reference>
<dbReference type="Pfam" id="PF09454">
    <property type="entry name" value="Vps23_core"/>
    <property type="match status" value="1"/>
</dbReference>
<feature type="domain" description="SB" evidence="10">
    <location>
        <begin position="365"/>
        <end position="433"/>
    </location>
</feature>
<proteinExistence type="inferred from homology"/>
<dbReference type="InterPro" id="IPR017916">
    <property type="entry name" value="SB_dom"/>
</dbReference>
<dbReference type="GO" id="GO:0000813">
    <property type="term" value="C:ESCRT I complex"/>
    <property type="evidence" value="ECO:0000318"/>
    <property type="project" value="GO_Central"/>
</dbReference>
<dbReference type="InterPro" id="IPR052070">
    <property type="entry name" value="ESCRT-I_UEV_domain"/>
</dbReference>
<evidence type="ECO:0000313" key="13">
    <source>
        <dbReference type="Proteomes" id="UP000001449"/>
    </source>
</evidence>
<accession>B5YNX5</accession>
<evidence type="ECO:0000256" key="5">
    <source>
        <dbReference type="ARBA" id="ARBA00022927"/>
    </source>
</evidence>
<dbReference type="eggNOG" id="KOG2391">
    <property type="taxonomic scope" value="Eukaryota"/>
</dbReference>
<gene>
    <name evidence="12" type="ORF">THAPS_23630</name>
</gene>
<dbReference type="SUPFAM" id="SSF54495">
    <property type="entry name" value="UBC-like"/>
    <property type="match status" value="1"/>
</dbReference>
<dbReference type="GO" id="GO:0008333">
    <property type="term" value="P:endosome to lysosome transport"/>
    <property type="evidence" value="ECO:0000318"/>
    <property type="project" value="GO_Central"/>
</dbReference>
<protein>
    <recommendedName>
        <fullName evidence="14">UEV domain-containing protein</fullName>
    </recommendedName>
</protein>
<dbReference type="PaxDb" id="35128-Thaps23630"/>
<dbReference type="Gene3D" id="3.10.110.10">
    <property type="entry name" value="Ubiquitin Conjugating Enzyme"/>
    <property type="match status" value="1"/>
</dbReference>
<dbReference type="Proteomes" id="UP000001449">
    <property type="component" value="Chromosome 7"/>
</dbReference>
<dbReference type="KEGG" id="tps:THAPS_23630"/>
<dbReference type="PANTHER" id="PTHR23306">
    <property type="entry name" value="TUMOR SUSCEPTIBILITY GENE 101 PROTEIN-RELATED"/>
    <property type="match status" value="1"/>
</dbReference>
<organism evidence="12 13">
    <name type="scientific">Thalassiosira pseudonana</name>
    <name type="common">Marine diatom</name>
    <name type="synonym">Cyclotella nana</name>
    <dbReference type="NCBI Taxonomy" id="35128"/>
    <lineage>
        <taxon>Eukaryota</taxon>
        <taxon>Sar</taxon>
        <taxon>Stramenopiles</taxon>
        <taxon>Ochrophyta</taxon>
        <taxon>Bacillariophyta</taxon>
        <taxon>Coscinodiscophyceae</taxon>
        <taxon>Thalassiosirophycidae</taxon>
        <taxon>Thalassiosirales</taxon>
        <taxon>Thalassiosiraceae</taxon>
        <taxon>Thalassiosira</taxon>
    </lineage>
</organism>
<evidence type="ECO:0000256" key="9">
    <source>
        <dbReference type="SAM" id="MobiDB-lite"/>
    </source>
</evidence>
<dbReference type="CDD" id="cd11685">
    <property type="entry name" value="UEV_TSG101-like"/>
    <property type="match status" value="1"/>
</dbReference>
<dbReference type="InParanoid" id="B5YNX5"/>
<feature type="domain" description="UEV" evidence="11">
    <location>
        <begin position="7"/>
        <end position="154"/>
    </location>
</feature>
<evidence type="ECO:0008006" key="14">
    <source>
        <dbReference type="Google" id="ProtNLM"/>
    </source>
</evidence>
<dbReference type="Gene3D" id="6.10.140.820">
    <property type="match status" value="1"/>
</dbReference>
<dbReference type="PROSITE" id="PS51322">
    <property type="entry name" value="UEV"/>
    <property type="match status" value="1"/>
</dbReference>
<dbReference type="InterPro" id="IPR016135">
    <property type="entry name" value="UBQ-conjugating_enzyme/RWD"/>
</dbReference>
<dbReference type="GO" id="GO:0015031">
    <property type="term" value="P:protein transport"/>
    <property type="evidence" value="ECO:0007669"/>
    <property type="project" value="UniProtKB-UniRule"/>
</dbReference>
<sequence>MNCMPSDNLSNLIHRLSGVYRDPQRVLRDAETLLNSPLGHHLRPTTEPLMLNDGTSTPPVLMLSGTLPMTYRGVTYNLPIDMYLPPPYPLRPPTVFVRPVASMAIKENHRHVGLDGKVYLPYLHEWRPQSHDLRELAVWMSSTFGDEPPCYAKPANQSGGGGGGRSNPPPYAQASVTSAYNPNAVSNSVRASVVSTSTILSNSMNSEEEQRRIAFEKEIAEANLAAETARKAAAEEARLEEESKRLKLEHDANLSNMRAMATSKVQFQIQQIFKESKEEMRRELKDQKLLEVGKERIDMLLKEGEEQKNGLIRDIAEMDKAVEELEQWLEAVEEQKRNTGEDASSSEQQQQQRQQNVDLLALPTDTHSAQMLELSAKNAAIDDCIYYLDRALVRGSITLDVFLKEVRKLSKEQFLAKAHLLKIAQAKFGTDIRSNQV</sequence>
<evidence type="ECO:0000256" key="3">
    <source>
        <dbReference type="ARBA" id="ARBA00022448"/>
    </source>
</evidence>
<dbReference type="PROSITE" id="PS51312">
    <property type="entry name" value="SB"/>
    <property type="match status" value="1"/>
</dbReference>
<evidence type="ECO:0000256" key="8">
    <source>
        <dbReference type="SAM" id="Coils"/>
    </source>
</evidence>
<dbReference type="GO" id="GO:0043130">
    <property type="term" value="F:ubiquitin binding"/>
    <property type="evidence" value="ECO:0000318"/>
    <property type="project" value="GO_Central"/>
</dbReference>
<keyword evidence="3 7" id="KW-0813">Transport</keyword>